<proteinExistence type="predicted"/>
<dbReference type="EMBL" id="BMAO01028451">
    <property type="protein sequence ID" value="GFR24830.1"/>
    <property type="molecule type" value="Genomic_DNA"/>
</dbReference>
<dbReference type="GO" id="GO:0004386">
    <property type="term" value="F:helicase activity"/>
    <property type="evidence" value="ECO:0007669"/>
    <property type="project" value="UniProtKB-KW"/>
</dbReference>
<keyword evidence="1" id="KW-0347">Helicase</keyword>
<dbReference type="PANTHER" id="PTHR10492:SF57">
    <property type="entry name" value="ATP-DEPENDENT DNA HELICASE"/>
    <property type="match status" value="1"/>
</dbReference>
<dbReference type="PANTHER" id="PTHR10492">
    <property type="match status" value="1"/>
</dbReference>
<evidence type="ECO:0000313" key="1">
    <source>
        <dbReference type="EMBL" id="GFR24830.1"/>
    </source>
</evidence>
<gene>
    <name evidence="1" type="primary">g.10136</name>
    <name evidence="1" type="ORF">TNCT_627411</name>
</gene>
<keyword evidence="1" id="KW-0378">Hydrolase</keyword>
<dbReference type="AlphaFoldDB" id="A0A8X6HM46"/>
<keyword evidence="2" id="KW-1185">Reference proteome</keyword>
<comment type="caution">
    <text evidence="1">The sequence shown here is derived from an EMBL/GenBank/DDBJ whole genome shotgun (WGS) entry which is preliminary data.</text>
</comment>
<organism evidence="1 2">
    <name type="scientific">Trichonephila clavata</name>
    <name type="common">Joro spider</name>
    <name type="synonym">Nephila clavata</name>
    <dbReference type="NCBI Taxonomy" id="2740835"/>
    <lineage>
        <taxon>Eukaryota</taxon>
        <taxon>Metazoa</taxon>
        <taxon>Ecdysozoa</taxon>
        <taxon>Arthropoda</taxon>
        <taxon>Chelicerata</taxon>
        <taxon>Arachnida</taxon>
        <taxon>Araneae</taxon>
        <taxon>Araneomorphae</taxon>
        <taxon>Entelegynae</taxon>
        <taxon>Araneoidea</taxon>
        <taxon>Nephilidae</taxon>
        <taxon>Trichonephila</taxon>
    </lineage>
</organism>
<sequence length="212" mass="24514">MLCFPIHERFPPVMHLSVHLENGQRVYFTEDNAIHKIINPQKTTLMAFFELCRVDNFAKTLFYCEVPAYYVWKNNKFSRRKKGKAVLGYMEIKKDQVLGRVYTVHPGNAECYYLRLLLHKIHGPTSFTALKIVAGVVQPSFQAACRALGLLEDDTHWNSTLEEASISESPNKIRELFAIILVFCQVGDPIKLWEKHPVWIFITITRGKICNQ</sequence>
<accession>A0A8X6HM46</accession>
<keyword evidence="1" id="KW-0547">Nucleotide-binding</keyword>
<dbReference type="OrthoDB" id="7789720at2759"/>
<name>A0A8X6HM46_TRICU</name>
<protein>
    <submittedName>
        <fullName evidence="1">ATP-dependent DNA helicase</fullName>
    </submittedName>
</protein>
<dbReference type="Proteomes" id="UP000887116">
    <property type="component" value="Unassembled WGS sequence"/>
</dbReference>
<evidence type="ECO:0000313" key="2">
    <source>
        <dbReference type="Proteomes" id="UP000887116"/>
    </source>
</evidence>
<keyword evidence="1" id="KW-0067">ATP-binding</keyword>
<reference evidence="1" key="1">
    <citation type="submission" date="2020-07" db="EMBL/GenBank/DDBJ databases">
        <title>Multicomponent nature underlies the extraordinary mechanical properties of spider dragline silk.</title>
        <authorList>
            <person name="Kono N."/>
            <person name="Nakamura H."/>
            <person name="Mori M."/>
            <person name="Yoshida Y."/>
            <person name="Ohtoshi R."/>
            <person name="Malay A.D."/>
            <person name="Moran D.A.P."/>
            <person name="Tomita M."/>
            <person name="Numata K."/>
            <person name="Arakawa K."/>
        </authorList>
    </citation>
    <scope>NUCLEOTIDE SEQUENCE</scope>
</reference>